<protein>
    <recommendedName>
        <fullName evidence="1">RNase H type-1 domain-containing protein</fullName>
    </recommendedName>
</protein>
<reference evidence="2 3" key="1">
    <citation type="journal article" date="2021" name="Plant Biotechnol. J.">
        <title>Multi-omics assisted identification of the key and species-specific regulatory components of drought-tolerant mechanisms in Gossypium stocksii.</title>
        <authorList>
            <person name="Yu D."/>
            <person name="Ke L."/>
            <person name="Zhang D."/>
            <person name="Wu Y."/>
            <person name="Sun Y."/>
            <person name="Mei J."/>
            <person name="Sun J."/>
            <person name="Sun Y."/>
        </authorList>
    </citation>
    <scope>NUCLEOTIDE SEQUENCE [LARGE SCALE GENOMIC DNA]</scope>
    <source>
        <strain evidence="3">cv. E1</strain>
        <tissue evidence="2">Leaf</tissue>
    </source>
</reference>
<sequence length="130" mass="14903">MLLTVLSKPMMHYLWRPPDSGTVKLNFDASFLKELRISFAAILARNKEEQFLGACTYPFGDMVDEVVAEARACERAMLFAVGFEWRRIILKGDSLTIIKKLNLEEEDRSLIRPIINNICALGKKFENVSY</sequence>
<dbReference type="SUPFAM" id="SSF53098">
    <property type="entry name" value="Ribonuclease H-like"/>
    <property type="match status" value="1"/>
</dbReference>
<dbReference type="PANTHER" id="PTHR47074">
    <property type="entry name" value="BNAC02G40300D PROTEIN"/>
    <property type="match status" value="1"/>
</dbReference>
<dbReference type="InterPro" id="IPR052929">
    <property type="entry name" value="RNase_H-like_EbsB-rel"/>
</dbReference>
<keyword evidence="3" id="KW-1185">Reference proteome</keyword>
<organism evidence="2 3">
    <name type="scientific">Gossypium stocksii</name>
    <dbReference type="NCBI Taxonomy" id="47602"/>
    <lineage>
        <taxon>Eukaryota</taxon>
        <taxon>Viridiplantae</taxon>
        <taxon>Streptophyta</taxon>
        <taxon>Embryophyta</taxon>
        <taxon>Tracheophyta</taxon>
        <taxon>Spermatophyta</taxon>
        <taxon>Magnoliopsida</taxon>
        <taxon>eudicotyledons</taxon>
        <taxon>Gunneridae</taxon>
        <taxon>Pentapetalae</taxon>
        <taxon>rosids</taxon>
        <taxon>malvids</taxon>
        <taxon>Malvales</taxon>
        <taxon>Malvaceae</taxon>
        <taxon>Malvoideae</taxon>
        <taxon>Gossypium</taxon>
    </lineage>
</organism>
<dbReference type="Pfam" id="PF13456">
    <property type="entry name" value="RVT_3"/>
    <property type="match status" value="1"/>
</dbReference>
<accession>A0A9D3WKU1</accession>
<proteinExistence type="predicted"/>
<name>A0A9D3WKU1_9ROSI</name>
<dbReference type="PANTHER" id="PTHR47074:SF61">
    <property type="entry name" value="RNASE H TYPE-1 DOMAIN-CONTAINING PROTEIN"/>
    <property type="match status" value="1"/>
</dbReference>
<evidence type="ECO:0000259" key="1">
    <source>
        <dbReference type="Pfam" id="PF13456"/>
    </source>
</evidence>
<dbReference type="AlphaFoldDB" id="A0A9D3WKU1"/>
<dbReference type="InterPro" id="IPR044730">
    <property type="entry name" value="RNase_H-like_dom_plant"/>
</dbReference>
<dbReference type="EMBL" id="JAIQCV010000001">
    <property type="protein sequence ID" value="KAH1130439.1"/>
    <property type="molecule type" value="Genomic_DNA"/>
</dbReference>
<comment type="caution">
    <text evidence="2">The sequence shown here is derived from an EMBL/GenBank/DDBJ whole genome shotgun (WGS) entry which is preliminary data.</text>
</comment>
<dbReference type="InterPro" id="IPR002156">
    <property type="entry name" value="RNaseH_domain"/>
</dbReference>
<dbReference type="CDD" id="cd06222">
    <property type="entry name" value="RNase_H_like"/>
    <property type="match status" value="1"/>
</dbReference>
<dbReference type="Gene3D" id="3.30.420.10">
    <property type="entry name" value="Ribonuclease H-like superfamily/Ribonuclease H"/>
    <property type="match status" value="1"/>
</dbReference>
<gene>
    <name evidence="2" type="ORF">J1N35_001817</name>
</gene>
<evidence type="ECO:0000313" key="2">
    <source>
        <dbReference type="EMBL" id="KAH1130439.1"/>
    </source>
</evidence>
<evidence type="ECO:0000313" key="3">
    <source>
        <dbReference type="Proteomes" id="UP000828251"/>
    </source>
</evidence>
<feature type="domain" description="RNase H type-1" evidence="1">
    <location>
        <begin position="26"/>
        <end position="129"/>
    </location>
</feature>
<dbReference type="GO" id="GO:0004523">
    <property type="term" value="F:RNA-DNA hybrid ribonuclease activity"/>
    <property type="evidence" value="ECO:0007669"/>
    <property type="project" value="InterPro"/>
</dbReference>
<dbReference type="Proteomes" id="UP000828251">
    <property type="component" value="Unassembled WGS sequence"/>
</dbReference>
<dbReference type="OrthoDB" id="1906820at2759"/>
<dbReference type="InterPro" id="IPR036397">
    <property type="entry name" value="RNaseH_sf"/>
</dbReference>
<dbReference type="GO" id="GO:0003676">
    <property type="term" value="F:nucleic acid binding"/>
    <property type="evidence" value="ECO:0007669"/>
    <property type="project" value="InterPro"/>
</dbReference>
<dbReference type="InterPro" id="IPR012337">
    <property type="entry name" value="RNaseH-like_sf"/>
</dbReference>